<protein>
    <submittedName>
        <fullName evidence="12">Putative cytoplasmic membrane-associated protein</fullName>
    </submittedName>
</protein>
<organism evidence="12 13">
    <name type="scientific">Pseudomonas aeruginosa (strain UCBPP-PA14)</name>
    <dbReference type="NCBI Taxonomy" id="208963"/>
    <lineage>
        <taxon>Bacteria</taxon>
        <taxon>Pseudomonadati</taxon>
        <taxon>Pseudomonadota</taxon>
        <taxon>Gammaproteobacteria</taxon>
        <taxon>Pseudomonadales</taxon>
        <taxon>Pseudomonadaceae</taxon>
        <taxon>Pseudomonas</taxon>
    </lineage>
</organism>
<keyword evidence="8 11" id="KW-1133">Transmembrane helix</keyword>
<dbReference type="KEGG" id="pau:PA14_41630"/>
<evidence type="ECO:0000256" key="9">
    <source>
        <dbReference type="ARBA" id="ARBA00023065"/>
    </source>
</evidence>
<keyword evidence="3" id="KW-0813">Transport</keyword>
<dbReference type="HOGENOM" id="CLU_007127_2_0_6"/>
<proteinExistence type="inferred from homology"/>
<dbReference type="CDD" id="cd12833">
    <property type="entry name" value="ZntB-like_1"/>
    <property type="match status" value="1"/>
</dbReference>
<dbReference type="GO" id="GO:0015095">
    <property type="term" value="F:magnesium ion transmembrane transporter activity"/>
    <property type="evidence" value="ECO:0007669"/>
    <property type="project" value="TreeGrafter"/>
</dbReference>
<dbReference type="PANTHER" id="PTHR46494:SF3">
    <property type="entry name" value="ZINC TRANSPORT PROTEIN ZNTB"/>
    <property type="match status" value="1"/>
</dbReference>
<keyword evidence="9" id="KW-0406">Ion transport</keyword>
<dbReference type="GO" id="GO:0000287">
    <property type="term" value="F:magnesium ion binding"/>
    <property type="evidence" value="ECO:0007669"/>
    <property type="project" value="TreeGrafter"/>
</dbReference>
<dbReference type="AlphaFoldDB" id="A0A0H2Z9E7"/>
<dbReference type="GO" id="GO:0005886">
    <property type="term" value="C:plasma membrane"/>
    <property type="evidence" value="ECO:0007669"/>
    <property type="project" value="UniProtKB-SubCell"/>
</dbReference>
<evidence type="ECO:0000256" key="10">
    <source>
        <dbReference type="ARBA" id="ARBA00023136"/>
    </source>
</evidence>
<dbReference type="Proteomes" id="UP000000653">
    <property type="component" value="Chromosome"/>
</dbReference>
<dbReference type="SMR" id="A0A0H2Z9E7"/>
<sequence length="332" mass="37768">MQAYESGDERGLIYGYVLNGRGGGRRVGRNQIAVLDLLPEESLWLHWDRGVPEAQAWLRDSAGLSEFACDLLLEEATRPRLLDLGAESLLVFLRGVNLNPGAEPEDMVSLRVFADARRVISLRLRPLKAVADLLEDLEAGKGPKTASEVVYYLAHYLTDRVDTLISGIADQLDAVEELVEADERASPDQHQLRTLRRRSAGLRRYLAPQRDIYSQLARYKLSWFVEDDADYWNELNNRLTRNLEELELIRERISVLQEAESRRITERMNRTMYLLGIITGFFLPMSFVTGLLGINVGGIPGADAPHGFWLACLLIGGVATFQWWVFRRLRWL</sequence>
<evidence type="ECO:0000256" key="7">
    <source>
        <dbReference type="ARBA" id="ARBA00022833"/>
    </source>
</evidence>
<dbReference type="SUPFAM" id="SSF144083">
    <property type="entry name" value="Magnesium transport protein CorA, transmembrane region"/>
    <property type="match status" value="1"/>
</dbReference>
<dbReference type="Gene3D" id="1.20.58.340">
    <property type="entry name" value="Magnesium transport protein CorA, transmembrane region"/>
    <property type="match status" value="2"/>
</dbReference>
<dbReference type="PANTHER" id="PTHR46494">
    <property type="entry name" value="CORA FAMILY METAL ION TRANSPORTER (EUROFUNG)"/>
    <property type="match status" value="1"/>
</dbReference>
<evidence type="ECO:0000256" key="5">
    <source>
        <dbReference type="ARBA" id="ARBA00022519"/>
    </source>
</evidence>
<dbReference type="BioCyc" id="PAER208963:G1G74-3488-MONOMER"/>
<keyword evidence="5" id="KW-0997">Cell inner membrane</keyword>
<dbReference type="Gene3D" id="3.30.460.20">
    <property type="entry name" value="CorA soluble domain-like"/>
    <property type="match status" value="1"/>
</dbReference>
<feature type="transmembrane region" description="Helical" evidence="11">
    <location>
        <begin position="306"/>
        <end position="326"/>
    </location>
</feature>
<evidence type="ECO:0000256" key="6">
    <source>
        <dbReference type="ARBA" id="ARBA00022692"/>
    </source>
</evidence>
<keyword evidence="7" id="KW-0862">Zinc</keyword>
<dbReference type="Pfam" id="PF01544">
    <property type="entry name" value="CorA"/>
    <property type="match status" value="1"/>
</dbReference>
<evidence type="ECO:0000313" key="12">
    <source>
        <dbReference type="EMBL" id="ABJ10959.1"/>
    </source>
</evidence>
<dbReference type="GO" id="GO:0050897">
    <property type="term" value="F:cobalt ion binding"/>
    <property type="evidence" value="ECO:0007669"/>
    <property type="project" value="TreeGrafter"/>
</dbReference>
<keyword evidence="4" id="KW-1003">Cell membrane</keyword>
<evidence type="ECO:0000256" key="2">
    <source>
        <dbReference type="ARBA" id="ARBA00009765"/>
    </source>
</evidence>
<evidence type="ECO:0000256" key="4">
    <source>
        <dbReference type="ARBA" id="ARBA00022475"/>
    </source>
</evidence>
<dbReference type="InterPro" id="IPR045863">
    <property type="entry name" value="CorA_TM1_TM2"/>
</dbReference>
<keyword evidence="6 11" id="KW-0812">Transmembrane</keyword>
<comment type="similarity">
    <text evidence="2">Belongs to the CorA metal ion transporter (MIT) (TC 1.A.35) family.</text>
</comment>
<gene>
    <name evidence="12" type="primary">cmaX</name>
    <name evidence="12" type="ordered locus">PA14_41630</name>
</gene>
<evidence type="ECO:0000256" key="11">
    <source>
        <dbReference type="SAM" id="Phobius"/>
    </source>
</evidence>
<dbReference type="RefSeq" id="WP_003098062.1">
    <property type="nucleotide sequence ID" value="NC_008463.1"/>
</dbReference>
<reference evidence="12 13" key="1">
    <citation type="journal article" date="2006" name="Genome Biol.">
        <title>Genomic analysis reveals that Pseudomonas aeruginosa virulence is combinatorial.</title>
        <authorList>
            <person name="Lee D.G."/>
            <person name="Urbach J.M."/>
            <person name="Wu G."/>
            <person name="Liberati N.T."/>
            <person name="Feinbaum R.L."/>
            <person name="Miyata S."/>
            <person name="Diggins L.T."/>
            <person name="He J."/>
            <person name="Saucier M."/>
            <person name="Deziel E."/>
            <person name="Friedman L."/>
            <person name="Li L."/>
            <person name="Grills G."/>
            <person name="Montgomery K."/>
            <person name="Kucherlapati R."/>
            <person name="Rahme L.G."/>
            <person name="Ausubel F.M."/>
        </authorList>
    </citation>
    <scope>NUCLEOTIDE SEQUENCE [LARGE SCALE GENOMIC DNA]</scope>
    <source>
        <strain evidence="12 13">UCBPP-PA14</strain>
    </source>
</reference>
<name>A0A0H2Z9E7_PSEAB</name>
<dbReference type="SUPFAM" id="SSF143865">
    <property type="entry name" value="CorA soluble domain-like"/>
    <property type="match status" value="1"/>
</dbReference>
<dbReference type="EMBL" id="CP000438">
    <property type="protein sequence ID" value="ABJ10959.1"/>
    <property type="molecule type" value="Genomic_DNA"/>
</dbReference>
<evidence type="ECO:0000256" key="8">
    <source>
        <dbReference type="ARBA" id="ARBA00022989"/>
    </source>
</evidence>
<dbReference type="InterPro" id="IPR002523">
    <property type="entry name" value="MgTranspt_CorA/ZnTranspt_ZntB"/>
</dbReference>
<keyword evidence="10 11" id="KW-0472">Membrane</keyword>
<accession>A0A0H2Z9E7</accession>
<feature type="transmembrane region" description="Helical" evidence="11">
    <location>
        <begin position="272"/>
        <end position="294"/>
    </location>
</feature>
<dbReference type="GO" id="GO:0015087">
    <property type="term" value="F:cobalt ion transmembrane transporter activity"/>
    <property type="evidence" value="ECO:0007669"/>
    <property type="project" value="TreeGrafter"/>
</dbReference>
<evidence type="ECO:0000256" key="1">
    <source>
        <dbReference type="ARBA" id="ARBA00004651"/>
    </source>
</evidence>
<evidence type="ECO:0000313" key="13">
    <source>
        <dbReference type="Proteomes" id="UP000000653"/>
    </source>
</evidence>
<dbReference type="InterPro" id="IPR045861">
    <property type="entry name" value="CorA_cytoplasmic_dom"/>
</dbReference>
<evidence type="ECO:0000256" key="3">
    <source>
        <dbReference type="ARBA" id="ARBA00022448"/>
    </source>
</evidence>
<comment type="subcellular location">
    <subcellularLocation>
        <location evidence="1">Cell membrane</location>
        <topology evidence="1">Multi-pass membrane protein</topology>
    </subcellularLocation>
</comment>